<organism evidence="1 2">
    <name type="scientific">Nezara viridula</name>
    <name type="common">Southern green stink bug</name>
    <name type="synonym">Cimex viridulus</name>
    <dbReference type="NCBI Taxonomy" id="85310"/>
    <lineage>
        <taxon>Eukaryota</taxon>
        <taxon>Metazoa</taxon>
        <taxon>Ecdysozoa</taxon>
        <taxon>Arthropoda</taxon>
        <taxon>Hexapoda</taxon>
        <taxon>Insecta</taxon>
        <taxon>Pterygota</taxon>
        <taxon>Neoptera</taxon>
        <taxon>Paraneoptera</taxon>
        <taxon>Hemiptera</taxon>
        <taxon>Heteroptera</taxon>
        <taxon>Panheteroptera</taxon>
        <taxon>Pentatomomorpha</taxon>
        <taxon>Pentatomoidea</taxon>
        <taxon>Pentatomidae</taxon>
        <taxon>Pentatominae</taxon>
        <taxon>Nezara</taxon>
    </lineage>
</organism>
<proteinExistence type="predicted"/>
<name>A0A9P0MQ22_NEZVI</name>
<dbReference type="Proteomes" id="UP001152798">
    <property type="component" value="Chromosome 5"/>
</dbReference>
<dbReference type="EMBL" id="OV725081">
    <property type="protein sequence ID" value="CAH1403028.1"/>
    <property type="molecule type" value="Genomic_DNA"/>
</dbReference>
<reference evidence="1" key="1">
    <citation type="submission" date="2022-01" db="EMBL/GenBank/DDBJ databases">
        <authorList>
            <person name="King R."/>
        </authorList>
    </citation>
    <scope>NUCLEOTIDE SEQUENCE</scope>
</reference>
<keyword evidence="2" id="KW-1185">Reference proteome</keyword>
<dbReference type="SMART" id="SM00150">
    <property type="entry name" value="SPEC"/>
    <property type="match status" value="1"/>
</dbReference>
<dbReference type="GO" id="GO:0005737">
    <property type="term" value="C:cytoplasm"/>
    <property type="evidence" value="ECO:0007669"/>
    <property type="project" value="UniProtKB-ARBA"/>
</dbReference>
<sequence length="241" mass="27200">MLSKHGVVNELGCPIVRRDMPPLVAISERAPLLTTATGGQRNLSEWVGSCQRIRNRLESNAEHWNALLLSLRELIEWVIRKDTELSSLSVMSADINSLIKLQDDHRAFRRQLEDKKPVIESNLLSGRQYVASEPPLSDTSDTEGDARYGNAEARELTRCIRREVNKLSDKWNALIDRSARWHDTLDDTLTALQPISEGSHPLLVSVVSYPLRVPHSLHYPLTIGYSHRSFGLPVLVPPIFL</sequence>
<evidence type="ECO:0008006" key="3">
    <source>
        <dbReference type="Google" id="ProtNLM"/>
    </source>
</evidence>
<dbReference type="Gene3D" id="1.20.58.60">
    <property type="match status" value="1"/>
</dbReference>
<evidence type="ECO:0000313" key="1">
    <source>
        <dbReference type="EMBL" id="CAH1403028.1"/>
    </source>
</evidence>
<evidence type="ECO:0000313" key="2">
    <source>
        <dbReference type="Proteomes" id="UP001152798"/>
    </source>
</evidence>
<dbReference type="AlphaFoldDB" id="A0A9P0MQ22"/>
<dbReference type="OrthoDB" id="10057795at2759"/>
<dbReference type="InterPro" id="IPR018159">
    <property type="entry name" value="Spectrin/alpha-actinin"/>
</dbReference>
<dbReference type="CDD" id="cd00176">
    <property type="entry name" value="SPEC"/>
    <property type="match status" value="1"/>
</dbReference>
<dbReference type="SUPFAM" id="SSF46966">
    <property type="entry name" value="Spectrin repeat"/>
    <property type="match status" value="1"/>
</dbReference>
<gene>
    <name evidence="1" type="ORF">NEZAVI_LOCUS11704</name>
</gene>
<accession>A0A9P0MQ22</accession>
<protein>
    <recommendedName>
        <fullName evidence="3">Dystrophin</fullName>
    </recommendedName>
</protein>